<feature type="transmembrane region" description="Helical" evidence="1">
    <location>
        <begin position="302"/>
        <end position="322"/>
    </location>
</feature>
<feature type="transmembrane region" description="Helical" evidence="1">
    <location>
        <begin position="361"/>
        <end position="381"/>
    </location>
</feature>
<comment type="caution">
    <text evidence="2">The sequence shown here is derived from an EMBL/GenBank/DDBJ whole genome shotgun (WGS) entry which is preliminary data.</text>
</comment>
<dbReference type="Proteomes" id="UP000295313">
    <property type="component" value="Unassembled WGS sequence"/>
</dbReference>
<evidence type="ECO:0000313" key="3">
    <source>
        <dbReference type="Proteomes" id="UP000295313"/>
    </source>
</evidence>
<feature type="transmembrane region" description="Helical" evidence="1">
    <location>
        <begin position="231"/>
        <end position="250"/>
    </location>
</feature>
<protein>
    <submittedName>
        <fullName evidence="2">EpsG-like putative glucosyltransferase</fullName>
    </submittedName>
</protein>
<feature type="transmembrane region" description="Helical" evidence="1">
    <location>
        <begin position="120"/>
        <end position="145"/>
    </location>
</feature>
<keyword evidence="1" id="KW-1133">Transmembrane helix</keyword>
<gene>
    <name evidence="2" type="ORF">B0I22_1852</name>
</gene>
<accession>A0A4R8IFM3</accession>
<keyword evidence="1" id="KW-0472">Membrane</keyword>
<feature type="transmembrane region" description="Helical" evidence="1">
    <location>
        <begin position="328"/>
        <end position="349"/>
    </location>
</feature>
<dbReference type="Pfam" id="PF14897">
    <property type="entry name" value="EpsG"/>
    <property type="match status" value="1"/>
</dbReference>
<dbReference type="InterPro" id="IPR049458">
    <property type="entry name" value="EpsG-like"/>
</dbReference>
<keyword evidence="2" id="KW-0808">Transferase</keyword>
<feature type="transmembrane region" description="Helical" evidence="1">
    <location>
        <begin position="24"/>
        <end position="42"/>
    </location>
</feature>
<evidence type="ECO:0000313" key="2">
    <source>
        <dbReference type="EMBL" id="TDX84244.1"/>
    </source>
</evidence>
<evidence type="ECO:0000256" key="1">
    <source>
        <dbReference type="SAM" id="Phobius"/>
    </source>
</evidence>
<organism evidence="2 3">
    <name type="scientific">Epilithonimonas xixisoli</name>
    <dbReference type="NCBI Taxonomy" id="1476462"/>
    <lineage>
        <taxon>Bacteria</taxon>
        <taxon>Pseudomonadati</taxon>
        <taxon>Bacteroidota</taxon>
        <taxon>Flavobacteriia</taxon>
        <taxon>Flavobacteriales</taxon>
        <taxon>Weeksellaceae</taxon>
        <taxon>Chryseobacterium group</taxon>
        <taxon>Epilithonimonas</taxon>
    </lineage>
</organism>
<feature type="transmembrane region" description="Helical" evidence="1">
    <location>
        <begin position="151"/>
        <end position="169"/>
    </location>
</feature>
<name>A0A4R8IFM3_9FLAO</name>
<reference evidence="2 3" key="1">
    <citation type="submission" date="2019-03" db="EMBL/GenBank/DDBJ databases">
        <title>Genomic Encyclopedia of Type Strains, Phase III (KMG-III): the genomes of soil and plant-associated and newly described type strains.</title>
        <authorList>
            <person name="Whitman W."/>
        </authorList>
    </citation>
    <scope>NUCLEOTIDE SEQUENCE [LARGE SCALE GENOMIC DNA]</scope>
    <source>
        <strain evidence="2 3">CGMCC 1.12802</strain>
    </source>
</reference>
<sequence length="397" mass="46137">MVLRKTSFFNTFALYKNYFRTQMAFLHPAFTILFILLILFSFQEVYGNGEKKNFAGLWVVGIMMIVLSGLRGNVGADYPIYRSFYLFYFPTIDYSELIDKMLMRKSDLEIEWMYVMLNKFVATFGGPFQSFTFVSACISVGIKIWTFKKDSPYPVFSALILLIPGYFIADTGHMRQALGMTVCILSYQFIKERKLVWYLVCLYIAYGFHKSAIIFLPAYWLVLIPLNANRIFYAIITCVILSPFQVYNLFSGFLGSLNLQDVSNGYNGYIGYEDKASSFMDGTMVLYGILLVMYDKTACQRVWYYEYLRNILVFGVCLYFIFRDNPVFSTRLVGVYVGFAPLVVANIIYGIDKVGTKRFWHLFFVGFMVFYYFVFASYQGVAGRFTPTTYTNFLWSY</sequence>
<dbReference type="EMBL" id="SOEO01000002">
    <property type="protein sequence ID" value="TDX84244.1"/>
    <property type="molecule type" value="Genomic_DNA"/>
</dbReference>
<keyword evidence="1" id="KW-0812">Transmembrane</keyword>
<feature type="transmembrane region" description="Helical" evidence="1">
    <location>
        <begin position="54"/>
        <end position="74"/>
    </location>
</feature>
<feature type="transmembrane region" description="Helical" evidence="1">
    <location>
        <begin position="195"/>
        <end position="219"/>
    </location>
</feature>
<dbReference type="AlphaFoldDB" id="A0A4R8IFM3"/>
<proteinExistence type="predicted"/>
<dbReference type="GO" id="GO:0016740">
    <property type="term" value="F:transferase activity"/>
    <property type="evidence" value="ECO:0007669"/>
    <property type="project" value="UniProtKB-KW"/>
</dbReference>
<keyword evidence="3" id="KW-1185">Reference proteome</keyword>